<dbReference type="EMBL" id="MPUH01000825">
    <property type="protein sequence ID" value="OMJ73396.1"/>
    <property type="molecule type" value="Genomic_DNA"/>
</dbReference>
<organism evidence="1 2">
    <name type="scientific">Stentor coeruleus</name>
    <dbReference type="NCBI Taxonomy" id="5963"/>
    <lineage>
        <taxon>Eukaryota</taxon>
        <taxon>Sar</taxon>
        <taxon>Alveolata</taxon>
        <taxon>Ciliophora</taxon>
        <taxon>Postciliodesmatophora</taxon>
        <taxon>Heterotrichea</taxon>
        <taxon>Heterotrichida</taxon>
        <taxon>Stentoridae</taxon>
        <taxon>Stentor</taxon>
    </lineage>
</organism>
<accession>A0A1R2B9F4</accession>
<gene>
    <name evidence="1" type="ORF">SteCoe_27928</name>
</gene>
<dbReference type="AlphaFoldDB" id="A0A1R2B9F4"/>
<comment type="caution">
    <text evidence="1">The sequence shown here is derived from an EMBL/GenBank/DDBJ whole genome shotgun (WGS) entry which is preliminary data.</text>
</comment>
<name>A0A1R2B9F4_9CILI</name>
<dbReference type="Proteomes" id="UP000187209">
    <property type="component" value="Unassembled WGS sequence"/>
</dbReference>
<keyword evidence="2" id="KW-1185">Reference proteome</keyword>
<evidence type="ECO:0000313" key="1">
    <source>
        <dbReference type="EMBL" id="OMJ73396.1"/>
    </source>
</evidence>
<dbReference type="InterPro" id="IPR015915">
    <property type="entry name" value="Kelch-typ_b-propeller"/>
</dbReference>
<proteinExistence type="predicted"/>
<protein>
    <submittedName>
        <fullName evidence="1">Uncharacterized protein</fullName>
    </submittedName>
</protein>
<dbReference type="SUPFAM" id="SSF117281">
    <property type="entry name" value="Kelch motif"/>
    <property type="match status" value="1"/>
</dbReference>
<evidence type="ECO:0000313" key="2">
    <source>
        <dbReference type="Proteomes" id="UP000187209"/>
    </source>
</evidence>
<sequence length="553" mass="63483">MGNSKSEPCLKSFKIEAFTYYFNRAESFILRLSQTSTKKLRFSINKYFPIDSSIGYLDENSILIAGGTSKSGSIRTRCYIVNILTMELKKISSLPTPGKLGGLFRYKNFMYLAGGITMKKEKNRELAFQGCPVMRYNISENTWEIFSYKEESINAYPSLSNAYPLIEQNFSIENLLYPGCFLLESKIYYFAGIMLPSNNSNNIVFSINLNSETHELQVEPYTFDFPLLSPICGSSQKKAYIFGGYSPSSEPNSCSFIFTQKKSFREIQTPGLIFHENYPIKVTETYIIIIAFPKFAIKFINSHGWLHYTISLSVSAKSPAAYIKNSDSPRNKKRDSIINKATIVNPLSLISNTERPSKIRKSLSLKIIGRNKYKKDSLKNRINERLSSKKHSTLNRSSEMLRSDSKDVTIISKDNILSSVISRKNDSLIKLPRKKMVKIIIQICSKLLVKDLTPLELSQVSLKFGDEKEVSVKNLYQLLNDMLIYEFYPYKRVEKFISILDKILEKPKIHLQCVFDIFDLLKVELPFENIEKKKCIMLLTRLIKAMSLNIPRE</sequence>
<dbReference type="Gene3D" id="2.120.10.80">
    <property type="entry name" value="Kelch-type beta propeller"/>
    <property type="match status" value="1"/>
</dbReference>
<reference evidence="1 2" key="1">
    <citation type="submission" date="2016-11" db="EMBL/GenBank/DDBJ databases">
        <title>The macronuclear genome of Stentor coeruleus: a giant cell with tiny introns.</title>
        <authorList>
            <person name="Slabodnick M."/>
            <person name="Ruby J.G."/>
            <person name="Reiff S.B."/>
            <person name="Swart E.C."/>
            <person name="Gosai S."/>
            <person name="Prabakaran S."/>
            <person name="Witkowska E."/>
            <person name="Larue G.E."/>
            <person name="Fisher S."/>
            <person name="Freeman R.M."/>
            <person name="Gunawardena J."/>
            <person name="Chu W."/>
            <person name="Stover N.A."/>
            <person name="Gregory B.D."/>
            <person name="Nowacki M."/>
            <person name="Derisi J."/>
            <person name="Roy S.W."/>
            <person name="Marshall W.F."/>
            <person name="Sood P."/>
        </authorList>
    </citation>
    <scope>NUCLEOTIDE SEQUENCE [LARGE SCALE GENOMIC DNA]</scope>
    <source>
        <strain evidence="1">WM001</strain>
    </source>
</reference>